<reference evidence="1" key="2">
    <citation type="submission" date="2021-01" db="EMBL/GenBank/DDBJ databases">
        <authorList>
            <person name="Schikora-Tamarit M.A."/>
        </authorList>
    </citation>
    <scope>NUCLEOTIDE SEQUENCE</scope>
    <source>
        <strain evidence="1">NCAIM Y.01608</strain>
    </source>
</reference>
<reference evidence="1" key="1">
    <citation type="journal article" date="2021" name="Open Biol.">
        <title>Shared evolutionary footprints suggest mitochondrial oxidative damage underlies multiple complex I losses in fungi.</title>
        <authorList>
            <person name="Schikora-Tamarit M.A."/>
            <person name="Marcet-Houben M."/>
            <person name="Nosek J."/>
            <person name="Gabaldon T."/>
        </authorList>
    </citation>
    <scope>NUCLEOTIDE SEQUENCE</scope>
    <source>
        <strain evidence="1">NCAIM Y.01608</strain>
    </source>
</reference>
<evidence type="ECO:0000313" key="2">
    <source>
        <dbReference type="Proteomes" id="UP000788993"/>
    </source>
</evidence>
<keyword evidence="2" id="KW-1185">Reference proteome</keyword>
<dbReference type="EMBL" id="JAEUBD010001266">
    <property type="protein sequence ID" value="KAH3663229.1"/>
    <property type="molecule type" value="Genomic_DNA"/>
</dbReference>
<dbReference type="Proteomes" id="UP000788993">
    <property type="component" value="Unassembled WGS sequence"/>
</dbReference>
<dbReference type="AlphaFoldDB" id="A0A9P8T2I7"/>
<comment type="caution">
    <text evidence="1">The sequence shown here is derived from an EMBL/GenBank/DDBJ whole genome shotgun (WGS) entry which is preliminary data.</text>
</comment>
<accession>A0A9P8T2I7</accession>
<name>A0A9P8T2I7_9ASCO</name>
<organism evidence="1 2">
    <name type="scientific">Ogataea polymorpha</name>
    <dbReference type="NCBI Taxonomy" id="460523"/>
    <lineage>
        <taxon>Eukaryota</taxon>
        <taxon>Fungi</taxon>
        <taxon>Dikarya</taxon>
        <taxon>Ascomycota</taxon>
        <taxon>Saccharomycotina</taxon>
        <taxon>Pichiomycetes</taxon>
        <taxon>Pichiales</taxon>
        <taxon>Pichiaceae</taxon>
        <taxon>Ogataea</taxon>
    </lineage>
</organism>
<proteinExistence type="predicted"/>
<protein>
    <submittedName>
        <fullName evidence="1">Uncharacterized protein</fullName>
    </submittedName>
</protein>
<gene>
    <name evidence="1" type="ORF">OGATHE_004805</name>
</gene>
<evidence type="ECO:0000313" key="1">
    <source>
        <dbReference type="EMBL" id="KAH3663229.1"/>
    </source>
</evidence>
<sequence>MLAMKSGNFLNMWLNKGPNIVEIGNKANRIPMLITIGPKIRHTKTSKNGDMDAKWREILVKHFHIPLSVSSWTHSGRKEMEKTMKIDKIHLCTHAMTGIRLTHPAGNLKSVIGLSLSYSQIMESFVNAARLIQNNMNIFKERRIKTLFK</sequence>